<dbReference type="AlphaFoldDB" id="A0A837JDU1"/>
<name>A0A837JDU1_9BACT</name>
<evidence type="ECO:0000256" key="1">
    <source>
        <dbReference type="SAM" id="Phobius"/>
    </source>
</evidence>
<dbReference type="Proteomes" id="UP000035462">
    <property type="component" value="Unassembled WGS sequence"/>
</dbReference>
<gene>
    <name evidence="2" type="ORF">AF77_00240</name>
</gene>
<keyword evidence="1" id="KW-1133">Transmembrane helix</keyword>
<feature type="transmembrane region" description="Helical" evidence="1">
    <location>
        <begin position="12"/>
        <end position="34"/>
    </location>
</feature>
<evidence type="ECO:0000313" key="2">
    <source>
        <dbReference type="EMBL" id="KLE06934.1"/>
    </source>
</evidence>
<organism evidence="2 3">
    <name type="scientific">Aliarcobacter butzleri L352</name>
    <dbReference type="NCBI Taxonomy" id="1447260"/>
    <lineage>
        <taxon>Bacteria</taxon>
        <taxon>Pseudomonadati</taxon>
        <taxon>Campylobacterota</taxon>
        <taxon>Epsilonproteobacteria</taxon>
        <taxon>Campylobacterales</taxon>
        <taxon>Arcobacteraceae</taxon>
        <taxon>Aliarcobacter</taxon>
    </lineage>
</organism>
<sequence>MLAHRKVELLALPFFICAIYCFDHVHILFEVFIYQY</sequence>
<proteinExistence type="predicted"/>
<evidence type="ECO:0000313" key="3">
    <source>
        <dbReference type="Proteomes" id="UP000035462"/>
    </source>
</evidence>
<accession>A0A837JDU1</accession>
<reference evidence="2 3" key="1">
    <citation type="submission" date="2014-01" db="EMBL/GenBank/DDBJ databases">
        <title>Development of a Comparative Genomic Fingerprinting Assay for High Resolution Genotyping of Arcobacter butzleri.</title>
        <authorList>
            <person name="Webb A.L."/>
            <person name="Inglis G.D."/>
            <person name="Kruczkiewicz P."/>
            <person name="Selinger L.B."/>
            <person name="Taboada E.N."/>
        </authorList>
    </citation>
    <scope>NUCLEOTIDE SEQUENCE [LARGE SCALE GENOMIC DNA]</scope>
    <source>
        <strain evidence="2 3">L352</strain>
    </source>
</reference>
<keyword evidence="1" id="KW-0812">Transmembrane</keyword>
<dbReference type="EMBL" id="JAIT01000007">
    <property type="protein sequence ID" value="KLE06934.1"/>
    <property type="molecule type" value="Genomic_DNA"/>
</dbReference>
<keyword evidence="1" id="KW-0472">Membrane</keyword>
<comment type="caution">
    <text evidence="2">The sequence shown here is derived from an EMBL/GenBank/DDBJ whole genome shotgun (WGS) entry which is preliminary data.</text>
</comment>
<protein>
    <submittedName>
        <fullName evidence="2">Uncharacterized protein</fullName>
    </submittedName>
</protein>